<keyword evidence="3" id="KW-1185">Reference proteome</keyword>
<evidence type="ECO:0000313" key="3">
    <source>
        <dbReference type="Proteomes" id="UP000707451"/>
    </source>
</evidence>
<reference evidence="2" key="1">
    <citation type="submission" date="2021-06" db="EMBL/GenBank/DDBJ databases">
        <title>Genome Sequence of Mortierella hyaline Strain SCG-10, a Cold-Adapted, Nitrate-Reducing Fungus Isolated from Soil in Minnesota, USA.</title>
        <authorList>
            <person name="Aldossari N."/>
        </authorList>
    </citation>
    <scope>NUCLEOTIDE SEQUENCE</scope>
    <source>
        <strain evidence="2">SCG-10</strain>
    </source>
</reference>
<feature type="compositionally biased region" description="Low complexity" evidence="1">
    <location>
        <begin position="343"/>
        <end position="359"/>
    </location>
</feature>
<protein>
    <submittedName>
        <fullName evidence="2">Uncharacterized protein</fullName>
    </submittedName>
</protein>
<gene>
    <name evidence="2" type="ORF">KI688_012829</name>
</gene>
<dbReference type="EMBL" id="JAHRHY010000009">
    <property type="protein sequence ID" value="KAG9066917.1"/>
    <property type="molecule type" value="Genomic_DNA"/>
</dbReference>
<name>A0A9P7XTP1_9FUNG</name>
<dbReference type="AlphaFoldDB" id="A0A9P7XTP1"/>
<evidence type="ECO:0000256" key="1">
    <source>
        <dbReference type="SAM" id="MobiDB-lite"/>
    </source>
</evidence>
<feature type="region of interest" description="Disordered" evidence="1">
    <location>
        <begin position="225"/>
        <end position="249"/>
    </location>
</feature>
<sequence>METESSAGGGSSAASELGDYRFVYMSRWSTEDSTELVECKHRLLGHLDVIRRNQYFLEQTITSSEKQAIDREKVPTSLWNLSMTTNLILAVKEVTAMFSSSMIRFDLSERAYIHTMDAVQEYLREPFLTSGQYKNVLQVLECSWTQLLLPALSTSAEPYAETSIPPSSSLPIARFGVAAQHQILQKQQHRGSSGEAHQSRCLGGLLRILLRALTQTLDAILRSNTSPQQQVEQQQRQNQPSGVGGDGGAYRFARKTRLTGKTQAAERVEQIRKSLASRQVTEQRQQQQEERCGQMVEIACGLLIAYRQSSLIMAERLERRREQCPSGSSDSGAMNELQDSADSDSSSLRFSSADMTAIA</sequence>
<feature type="compositionally biased region" description="Low complexity" evidence="1">
    <location>
        <begin position="228"/>
        <end position="239"/>
    </location>
</feature>
<feature type="region of interest" description="Disordered" evidence="1">
    <location>
        <begin position="322"/>
        <end position="359"/>
    </location>
</feature>
<dbReference type="OrthoDB" id="2424001at2759"/>
<dbReference type="Proteomes" id="UP000707451">
    <property type="component" value="Unassembled WGS sequence"/>
</dbReference>
<comment type="caution">
    <text evidence="2">The sequence shown here is derived from an EMBL/GenBank/DDBJ whole genome shotgun (WGS) entry which is preliminary data.</text>
</comment>
<proteinExistence type="predicted"/>
<organism evidence="2 3">
    <name type="scientific">Linnemannia hyalina</name>
    <dbReference type="NCBI Taxonomy" id="64524"/>
    <lineage>
        <taxon>Eukaryota</taxon>
        <taxon>Fungi</taxon>
        <taxon>Fungi incertae sedis</taxon>
        <taxon>Mucoromycota</taxon>
        <taxon>Mortierellomycotina</taxon>
        <taxon>Mortierellomycetes</taxon>
        <taxon>Mortierellales</taxon>
        <taxon>Mortierellaceae</taxon>
        <taxon>Linnemannia</taxon>
    </lineage>
</organism>
<evidence type="ECO:0000313" key="2">
    <source>
        <dbReference type="EMBL" id="KAG9066917.1"/>
    </source>
</evidence>
<accession>A0A9P7XTP1</accession>